<accession>A0ACB9CV38</accession>
<protein>
    <submittedName>
        <fullName evidence="1">Uncharacterized protein</fullName>
    </submittedName>
</protein>
<reference evidence="1 2" key="2">
    <citation type="journal article" date="2022" name="Mol. Ecol. Resour.">
        <title>The genomes of chicory, endive, great burdock and yacon provide insights into Asteraceae paleo-polyploidization history and plant inulin production.</title>
        <authorList>
            <person name="Fan W."/>
            <person name="Wang S."/>
            <person name="Wang H."/>
            <person name="Wang A."/>
            <person name="Jiang F."/>
            <person name="Liu H."/>
            <person name="Zhao H."/>
            <person name="Xu D."/>
            <person name="Zhang Y."/>
        </authorList>
    </citation>
    <scope>NUCLEOTIDE SEQUENCE [LARGE SCALE GENOMIC DNA]</scope>
    <source>
        <strain evidence="2">cv. Punajuju</strain>
        <tissue evidence="1">Leaves</tissue>
    </source>
</reference>
<sequence>MQSQSKQRKIRDFKLNGYDRPSKAIDWLMKEAKPAIDALGDDHRDHDLLTTVIDTSEAFRGTDVAVAGRYEFQRERRDIRIL</sequence>
<dbReference type="Proteomes" id="UP001055811">
    <property type="component" value="Linkage Group LG05"/>
</dbReference>
<reference evidence="2" key="1">
    <citation type="journal article" date="2022" name="Mol. Ecol. Resour.">
        <title>The genomes of chicory, endive, great burdock and yacon provide insights into Asteraceae palaeo-polyploidization history and plant inulin production.</title>
        <authorList>
            <person name="Fan W."/>
            <person name="Wang S."/>
            <person name="Wang H."/>
            <person name="Wang A."/>
            <person name="Jiang F."/>
            <person name="Liu H."/>
            <person name="Zhao H."/>
            <person name="Xu D."/>
            <person name="Zhang Y."/>
        </authorList>
    </citation>
    <scope>NUCLEOTIDE SEQUENCE [LARGE SCALE GENOMIC DNA]</scope>
    <source>
        <strain evidence="2">cv. Punajuju</strain>
    </source>
</reference>
<evidence type="ECO:0000313" key="1">
    <source>
        <dbReference type="EMBL" id="KAI3738080.1"/>
    </source>
</evidence>
<comment type="caution">
    <text evidence="1">The sequence shown here is derived from an EMBL/GenBank/DDBJ whole genome shotgun (WGS) entry which is preliminary data.</text>
</comment>
<keyword evidence="2" id="KW-1185">Reference proteome</keyword>
<gene>
    <name evidence="1" type="ORF">L2E82_28098</name>
</gene>
<organism evidence="1 2">
    <name type="scientific">Cichorium intybus</name>
    <name type="common">Chicory</name>
    <dbReference type="NCBI Taxonomy" id="13427"/>
    <lineage>
        <taxon>Eukaryota</taxon>
        <taxon>Viridiplantae</taxon>
        <taxon>Streptophyta</taxon>
        <taxon>Embryophyta</taxon>
        <taxon>Tracheophyta</taxon>
        <taxon>Spermatophyta</taxon>
        <taxon>Magnoliopsida</taxon>
        <taxon>eudicotyledons</taxon>
        <taxon>Gunneridae</taxon>
        <taxon>Pentapetalae</taxon>
        <taxon>asterids</taxon>
        <taxon>campanulids</taxon>
        <taxon>Asterales</taxon>
        <taxon>Asteraceae</taxon>
        <taxon>Cichorioideae</taxon>
        <taxon>Cichorieae</taxon>
        <taxon>Cichoriinae</taxon>
        <taxon>Cichorium</taxon>
    </lineage>
</organism>
<proteinExistence type="predicted"/>
<evidence type="ECO:0000313" key="2">
    <source>
        <dbReference type="Proteomes" id="UP001055811"/>
    </source>
</evidence>
<dbReference type="EMBL" id="CM042013">
    <property type="protein sequence ID" value="KAI3738080.1"/>
    <property type="molecule type" value="Genomic_DNA"/>
</dbReference>
<name>A0ACB9CV38_CICIN</name>